<dbReference type="PANTHER" id="PTHR10000">
    <property type="entry name" value="PHOSPHOSERINE PHOSPHATASE"/>
    <property type="match status" value="1"/>
</dbReference>
<evidence type="ECO:0000313" key="1">
    <source>
        <dbReference type="EMBL" id="PFS03766.1"/>
    </source>
</evidence>
<organism evidence="1 2">
    <name type="scientific">Bacillus cereus</name>
    <dbReference type="NCBI Taxonomy" id="1396"/>
    <lineage>
        <taxon>Bacteria</taxon>
        <taxon>Bacillati</taxon>
        <taxon>Bacillota</taxon>
        <taxon>Bacilli</taxon>
        <taxon>Bacillales</taxon>
        <taxon>Bacillaceae</taxon>
        <taxon>Bacillus</taxon>
        <taxon>Bacillus cereus group</taxon>
    </lineage>
</organism>
<dbReference type="InterPro" id="IPR023214">
    <property type="entry name" value="HAD_sf"/>
</dbReference>
<name>A0AA44TFE5_BACCE</name>
<dbReference type="GO" id="GO:0005829">
    <property type="term" value="C:cytosol"/>
    <property type="evidence" value="ECO:0007669"/>
    <property type="project" value="TreeGrafter"/>
</dbReference>
<dbReference type="Gene3D" id="3.30.1240.10">
    <property type="match status" value="1"/>
</dbReference>
<dbReference type="InterPro" id="IPR036412">
    <property type="entry name" value="HAD-like_sf"/>
</dbReference>
<dbReference type="EMBL" id="NVBO01000055">
    <property type="protein sequence ID" value="PFS03766.1"/>
    <property type="molecule type" value="Genomic_DNA"/>
</dbReference>
<dbReference type="Gene3D" id="3.40.50.1000">
    <property type="entry name" value="HAD superfamily/HAD-like"/>
    <property type="match status" value="1"/>
</dbReference>
<dbReference type="Pfam" id="PF08282">
    <property type="entry name" value="Hydrolase_3"/>
    <property type="match status" value="1"/>
</dbReference>
<dbReference type="RefSeq" id="WP_098359341.1">
    <property type="nucleotide sequence ID" value="NZ_NTUG01000013.1"/>
</dbReference>
<dbReference type="SUPFAM" id="SSF56784">
    <property type="entry name" value="HAD-like"/>
    <property type="match status" value="1"/>
</dbReference>
<proteinExistence type="predicted"/>
<dbReference type="AlphaFoldDB" id="A0AA44TFE5"/>
<protein>
    <submittedName>
        <fullName evidence="1">Haloacid dehalogenase</fullName>
    </submittedName>
</protein>
<dbReference type="NCBIfam" id="TIGR01484">
    <property type="entry name" value="HAD-SF-IIB"/>
    <property type="match status" value="1"/>
</dbReference>
<dbReference type="GO" id="GO:0016791">
    <property type="term" value="F:phosphatase activity"/>
    <property type="evidence" value="ECO:0007669"/>
    <property type="project" value="TreeGrafter"/>
</dbReference>
<dbReference type="Proteomes" id="UP000226357">
    <property type="component" value="Unassembled WGS sequence"/>
</dbReference>
<dbReference type="GO" id="GO:0000287">
    <property type="term" value="F:magnesium ion binding"/>
    <property type="evidence" value="ECO:0007669"/>
    <property type="project" value="TreeGrafter"/>
</dbReference>
<accession>A0AA44TFE5</accession>
<evidence type="ECO:0000313" key="2">
    <source>
        <dbReference type="Proteomes" id="UP000226357"/>
    </source>
</evidence>
<reference evidence="1 2" key="1">
    <citation type="submission" date="2017-09" db="EMBL/GenBank/DDBJ databases">
        <title>Large-scale bioinformatics analysis of Bacillus genomes uncovers conserved roles of natural products in bacterial physiology.</title>
        <authorList>
            <consortium name="Agbiome Team Llc"/>
            <person name="Bleich R.M."/>
            <person name="Grubbs K.J."/>
            <person name="Santa Maria K.C."/>
            <person name="Allen S.E."/>
            <person name="Farag S."/>
            <person name="Shank E.A."/>
            <person name="Bowers A."/>
        </authorList>
    </citation>
    <scope>NUCLEOTIDE SEQUENCE [LARGE SCALE GENOMIC DNA]</scope>
    <source>
        <strain evidence="1 2">AFS067272</strain>
    </source>
</reference>
<sequence length="291" mass="32913">MIYRLLALNIDGTLLQKNGKIPKGTREAIEFVKRKGVYVTLFTSRHYQSAHKVAKSLKLDSLLITHSGAFISASLDKPLIQKRLSEEKTFNMVQVLEHFECNIRISHERFSIGNRERNTPNLIARTVLSSTDPLFYPVQFVDSLGDALRDQPVAAPKIDVVFSNRGEKERALKTLKKAFEDVEYTECDTLRVEILPLHVSKLRGLQLLGEHLGISLNEMVAIGDSLEDLEVIASVGLGVAMGDAPIPVKQAADWITRSNSENGVEYMIKEHFRKQFPLPFLKNHSQVHKWR</sequence>
<comment type="caution">
    <text evidence="1">The sequence shown here is derived from an EMBL/GenBank/DDBJ whole genome shotgun (WGS) entry which is preliminary data.</text>
</comment>
<dbReference type="PANTHER" id="PTHR10000:SF50">
    <property type="entry name" value="STRESS RESPONSE PROTEIN YHAX"/>
    <property type="match status" value="1"/>
</dbReference>
<dbReference type="InterPro" id="IPR006379">
    <property type="entry name" value="HAD-SF_hydro_IIB"/>
</dbReference>
<dbReference type="CDD" id="cd07516">
    <property type="entry name" value="HAD_Pase"/>
    <property type="match status" value="1"/>
</dbReference>
<gene>
    <name evidence="1" type="ORF">COK38_07500</name>
</gene>